<dbReference type="PANTHER" id="PTHR11644">
    <property type="entry name" value="CYTIDINE DEAMINASE"/>
    <property type="match status" value="1"/>
</dbReference>
<proteinExistence type="inferred from homology"/>
<dbReference type="Pfam" id="PF00383">
    <property type="entry name" value="dCMP_cyt_deam_1"/>
    <property type="match status" value="1"/>
</dbReference>
<feature type="domain" description="CMP/dCMP-type deaminase" evidence="2">
    <location>
        <begin position="24"/>
        <end position="146"/>
    </location>
</feature>
<name>A0ABM7LUH6_9ACTN</name>
<dbReference type="InterPro" id="IPR016193">
    <property type="entry name" value="Cytidine_deaminase-like"/>
</dbReference>
<dbReference type="SUPFAM" id="SSF53927">
    <property type="entry name" value="Cytidine deaminase-like"/>
    <property type="match status" value="1"/>
</dbReference>
<dbReference type="Gene3D" id="3.40.140.10">
    <property type="entry name" value="Cytidine Deaminase, domain 2"/>
    <property type="match status" value="1"/>
</dbReference>
<protein>
    <recommendedName>
        <fullName evidence="2">CMP/dCMP-type deaminase domain-containing protein</fullName>
    </recommendedName>
</protein>
<evidence type="ECO:0000259" key="2">
    <source>
        <dbReference type="PROSITE" id="PS51747"/>
    </source>
</evidence>
<reference evidence="3 4" key="1">
    <citation type="submission" date="2020-08" db="EMBL/GenBank/DDBJ databases">
        <title>Whole genome shotgun sequence of Actinoplanes ianthinogenes NBRC 13996.</title>
        <authorList>
            <person name="Komaki H."/>
            <person name="Tamura T."/>
        </authorList>
    </citation>
    <scope>NUCLEOTIDE SEQUENCE [LARGE SCALE GENOMIC DNA]</scope>
    <source>
        <strain evidence="3 4">NBRC 13996</strain>
    </source>
</reference>
<accession>A0ABM7LUH6</accession>
<dbReference type="Proteomes" id="UP000676967">
    <property type="component" value="Chromosome"/>
</dbReference>
<evidence type="ECO:0000256" key="1">
    <source>
        <dbReference type="ARBA" id="ARBA00006576"/>
    </source>
</evidence>
<organism evidence="3 4">
    <name type="scientific">Actinoplanes ianthinogenes</name>
    <dbReference type="NCBI Taxonomy" id="122358"/>
    <lineage>
        <taxon>Bacteria</taxon>
        <taxon>Bacillati</taxon>
        <taxon>Actinomycetota</taxon>
        <taxon>Actinomycetes</taxon>
        <taxon>Micromonosporales</taxon>
        <taxon>Micromonosporaceae</taxon>
        <taxon>Actinoplanes</taxon>
    </lineage>
</organism>
<sequence>MPGPGPGIRLWRTGQWGRIGIMEIDWAALRAAAIEVMRRAYVPASDFPVGVAALVDDGRVVVGCNVENASLGMTLCAECGMVSSLHATGGGKLVAMSCVDATGAPLMPCGRCRQILWEHGGPDMLVEALPRPLRMDELLPQAFGWVDMEKVTGPAGGPEVPAELAKWRGRGTVFVHPDLSGGATIWTGYWERSSGAPGTGEDKGILEEGPNFPTASAAVAWGLVRTPRIVVVDAEGGLSWAGEGELPEGIPQRWKEDPA</sequence>
<dbReference type="CDD" id="cd01283">
    <property type="entry name" value="cytidine_deaminase"/>
    <property type="match status" value="1"/>
</dbReference>
<evidence type="ECO:0000313" key="4">
    <source>
        <dbReference type="Proteomes" id="UP000676967"/>
    </source>
</evidence>
<gene>
    <name evidence="3" type="ORF">Aiant_36240</name>
</gene>
<evidence type="ECO:0000313" key="3">
    <source>
        <dbReference type="EMBL" id="BCJ42967.1"/>
    </source>
</evidence>
<dbReference type="InterPro" id="IPR002125">
    <property type="entry name" value="CMP_dCMP_dom"/>
</dbReference>
<keyword evidence="4" id="KW-1185">Reference proteome</keyword>
<dbReference type="InterPro" id="IPR050202">
    <property type="entry name" value="Cyt/Deoxycyt_deaminase"/>
</dbReference>
<dbReference type="PROSITE" id="PS51747">
    <property type="entry name" value="CYT_DCMP_DEAMINASES_2"/>
    <property type="match status" value="1"/>
</dbReference>
<dbReference type="PANTHER" id="PTHR11644:SF2">
    <property type="entry name" value="CYTIDINE DEAMINASE"/>
    <property type="match status" value="1"/>
</dbReference>
<dbReference type="EMBL" id="AP023356">
    <property type="protein sequence ID" value="BCJ42967.1"/>
    <property type="molecule type" value="Genomic_DNA"/>
</dbReference>
<comment type="similarity">
    <text evidence="1">Belongs to the cytidine and deoxycytidylate deaminase family.</text>
</comment>
<dbReference type="NCBIfam" id="NF004064">
    <property type="entry name" value="PRK05578.1"/>
    <property type="match status" value="1"/>
</dbReference>